<dbReference type="Proteomes" id="UP000824540">
    <property type="component" value="Unassembled WGS sequence"/>
</dbReference>
<comment type="similarity">
    <text evidence="1 2">Belongs to the heparin-binding growth factors family.</text>
</comment>
<proteinExistence type="inferred from homology"/>
<dbReference type="Pfam" id="PF00167">
    <property type="entry name" value="FGF"/>
    <property type="match status" value="1"/>
</dbReference>
<evidence type="ECO:0000256" key="2">
    <source>
        <dbReference type="RuleBase" id="RU049442"/>
    </source>
</evidence>
<sequence>MTDRGAILGPEHVGFYLPEYKTLKRLYCLNGGYHLRVRTDGTVDSNREETDVYNILDVRAVSVGVVVIEGVEAGRYLAMDKDGKLYGSTTLNEECCFHENMEENHYNTYRSQRYGDQNWYVGLKKNGQTKRGPNTHIGQKGVYFLPRQNLPSRSLSALVHLPGGPEKTIRGQTVHQMGGGGGGNGSNHFERFCDLLVSRPV</sequence>
<feature type="non-terminal residue" evidence="3">
    <location>
        <position position="201"/>
    </location>
</feature>
<dbReference type="InterPro" id="IPR008996">
    <property type="entry name" value="IL1/FGF"/>
</dbReference>
<dbReference type="OrthoDB" id="5987799at2759"/>
<dbReference type="Gene3D" id="2.80.10.50">
    <property type="match status" value="1"/>
</dbReference>
<dbReference type="SMART" id="SM00442">
    <property type="entry name" value="FGF"/>
    <property type="match status" value="1"/>
</dbReference>
<dbReference type="PANTHER" id="PTHR11486">
    <property type="entry name" value="FIBROBLAST GROWTH FACTOR"/>
    <property type="match status" value="1"/>
</dbReference>
<evidence type="ECO:0000313" key="3">
    <source>
        <dbReference type="EMBL" id="KAG9351295.1"/>
    </source>
</evidence>
<dbReference type="PRINTS" id="PR00263">
    <property type="entry name" value="HBGFFGF"/>
</dbReference>
<gene>
    <name evidence="3" type="ORF">JZ751_022539</name>
</gene>
<dbReference type="AlphaFoldDB" id="A0A8T2PFJ4"/>
<dbReference type="GO" id="GO:0008083">
    <property type="term" value="F:growth factor activity"/>
    <property type="evidence" value="ECO:0007669"/>
    <property type="project" value="InterPro"/>
</dbReference>
<dbReference type="SUPFAM" id="SSF50353">
    <property type="entry name" value="Cytokine"/>
    <property type="match status" value="1"/>
</dbReference>
<keyword evidence="4" id="KW-1185">Reference proteome</keyword>
<organism evidence="3 4">
    <name type="scientific">Albula glossodonta</name>
    <name type="common">roundjaw bonefish</name>
    <dbReference type="NCBI Taxonomy" id="121402"/>
    <lineage>
        <taxon>Eukaryota</taxon>
        <taxon>Metazoa</taxon>
        <taxon>Chordata</taxon>
        <taxon>Craniata</taxon>
        <taxon>Vertebrata</taxon>
        <taxon>Euteleostomi</taxon>
        <taxon>Actinopterygii</taxon>
        <taxon>Neopterygii</taxon>
        <taxon>Teleostei</taxon>
        <taxon>Albuliformes</taxon>
        <taxon>Albulidae</taxon>
        <taxon>Albula</taxon>
    </lineage>
</organism>
<accession>A0A8T2PFJ4</accession>
<name>A0A8T2PFJ4_9TELE</name>
<dbReference type="PROSITE" id="PS00247">
    <property type="entry name" value="HBGF_FGF"/>
    <property type="match status" value="1"/>
</dbReference>
<dbReference type="PRINTS" id="PR00262">
    <property type="entry name" value="IL1HBGF"/>
</dbReference>
<evidence type="ECO:0000313" key="4">
    <source>
        <dbReference type="Proteomes" id="UP000824540"/>
    </source>
</evidence>
<evidence type="ECO:0000256" key="1">
    <source>
        <dbReference type="ARBA" id="ARBA00007936"/>
    </source>
</evidence>
<dbReference type="InterPro" id="IPR002209">
    <property type="entry name" value="Fibroblast_GF_fam"/>
</dbReference>
<protein>
    <recommendedName>
        <fullName evidence="2">Fibroblast growth factor</fullName>
        <shortName evidence="2">FGF</shortName>
    </recommendedName>
</protein>
<dbReference type="EMBL" id="JAFBMS010000006">
    <property type="protein sequence ID" value="KAG9351295.1"/>
    <property type="molecule type" value="Genomic_DNA"/>
</dbReference>
<reference evidence="3" key="1">
    <citation type="thesis" date="2021" institute="BYU ScholarsArchive" country="Provo, UT, USA">
        <title>Applications of and Algorithms for Genome Assembly and Genomic Analyses with an Emphasis on Marine Teleosts.</title>
        <authorList>
            <person name="Pickett B.D."/>
        </authorList>
    </citation>
    <scope>NUCLEOTIDE SEQUENCE</scope>
    <source>
        <strain evidence="3">HI-2016</strain>
    </source>
</reference>
<comment type="caution">
    <text evidence="3">The sequence shown here is derived from an EMBL/GenBank/DDBJ whole genome shotgun (WGS) entry which is preliminary data.</text>
</comment>